<dbReference type="EMBL" id="CP017269">
    <property type="protein sequence ID" value="AOT70128.1"/>
    <property type="molecule type" value="Genomic_DNA"/>
</dbReference>
<dbReference type="InterPro" id="IPR050194">
    <property type="entry name" value="Glycosyltransferase_grp1"/>
</dbReference>
<dbReference type="SUPFAM" id="SSF53756">
    <property type="entry name" value="UDP-Glycosyltransferase/glycogen phosphorylase"/>
    <property type="match status" value="1"/>
</dbReference>
<gene>
    <name evidence="2" type="ORF">Gferi_11320</name>
</gene>
<evidence type="ECO:0000259" key="1">
    <source>
        <dbReference type="Pfam" id="PF00534"/>
    </source>
</evidence>
<dbReference type="PANTHER" id="PTHR45947:SF3">
    <property type="entry name" value="SULFOQUINOVOSYL TRANSFERASE SQD2"/>
    <property type="match status" value="1"/>
</dbReference>
<dbReference type="KEGG" id="gfe:Gferi_11320"/>
<dbReference type="AlphaFoldDB" id="A0A1D8GGV2"/>
<protein>
    <recommendedName>
        <fullName evidence="1">Glycosyl transferase family 1 domain-containing protein</fullName>
    </recommendedName>
</protein>
<dbReference type="Gene3D" id="3.40.50.2000">
    <property type="entry name" value="Glycogen Phosphorylase B"/>
    <property type="match status" value="2"/>
</dbReference>
<sequence>MKILHIIPWGNGGIASLVKKLVKHQPSEFQSSVALFSCSDEFRKEIESFNSEISILNSLGKYGLFKYIQRIAQVIRLENCDVIHIHLVHKSYLAVIIAKIMGVEIIACHAHAANFGKKHNVFNIIELLINRLCIKLFCNKLYTCSDLATDFLFGKNMRPILIKNAVNESVFLRKNETFYKSLRNVYSSQNDELLLLHVGQFSYAKNHEYLICVCKELKFRKIKHKVLLAGTGIREDFIKELVRKFNLEDSVIFMGFVSNVDDLLNIADVFLFPSHFEGLPTVIVEAQACGLPSILSNTITQQCDLGLGLLHFESIESHPSAWVERILLHNRKVCTPIDESRIKNTVIEKGFTAKEVASAYYDDLKGSISLWVK</sequence>
<proteinExistence type="predicted"/>
<dbReference type="GO" id="GO:0016757">
    <property type="term" value="F:glycosyltransferase activity"/>
    <property type="evidence" value="ECO:0007669"/>
    <property type="project" value="InterPro"/>
</dbReference>
<name>A0A1D8GGV2_9FIRM</name>
<evidence type="ECO:0000313" key="2">
    <source>
        <dbReference type="EMBL" id="AOT70128.1"/>
    </source>
</evidence>
<keyword evidence="3" id="KW-1185">Reference proteome</keyword>
<dbReference type="InterPro" id="IPR001296">
    <property type="entry name" value="Glyco_trans_1"/>
</dbReference>
<dbReference type="OrthoDB" id="9804196at2"/>
<dbReference type="RefSeq" id="WP_069976529.1">
    <property type="nucleotide sequence ID" value="NZ_CP017269.1"/>
</dbReference>
<dbReference type="Proteomes" id="UP000095743">
    <property type="component" value="Chromosome"/>
</dbReference>
<reference evidence="2 3" key="1">
    <citation type="submission" date="2016-09" db="EMBL/GenBank/DDBJ databases">
        <title>Genomic analysis reveals versatility of anaerobic energy metabolism of Geosporobacter ferrireducens IRF9 of phylum Firmicutes.</title>
        <authorList>
            <person name="Kim S.-J."/>
        </authorList>
    </citation>
    <scope>NUCLEOTIDE SEQUENCE [LARGE SCALE GENOMIC DNA]</scope>
    <source>
        <strain evidence="2 3">IRF9</strain>
    </source>
</reference>
<dbReference type="PANTHER" id="PTHR45947">
    <property type="entry name" value="SULFOQUINOVOSYL TRANSFERASE SQD2"/>
    <property type="match status" value="1"/>
</dbReference>
<dbReference type="Pfam" id="PF00534">
    <property type="entry name" value="Glycos_transf_1"/>
    <property type="match status" value="1"/>
</dbReference>
<dbReference type="STRING" id="1424294.Gferi_11320"/>
<accession>A0A1D8GGV2</accession>
<organism evidence="2 3">
    <name type="scientific">Geosporobacter ferrireducens</name>
    <dbReference type="NCBI Taxonomy" id="1424294"/>
    <lineage>
        <taxon>Bacteria</taxon>
        <taxon>Bacillati</taxon>
        <taxon>Bacillota</taxon>
        <taxon>Clostridia</taxon>
        <taxon>Peptostreptococcales</taxon>
        <taxon>Thermotaleaceae</taxon>
        <taxon>Geosporobacter</taxon>
    </lineage>
</organism>
<feature type="domain" description="Glycosyl transferase family 1" evidence="1">
    <location>
        <begin position="183"/>
        <end position="299"/>
    </location>
</feature>
<evidence type="ECO:0000313" key="3">
    <source>
        <dbReference type="Proteomes" id="UP000095743"/>
    </source>
</evidence>